<evidence type="ECO:0000259" key="1">
    <source>
        <dbReference type="Pfam" id="PF10593"/>
    </source>
</evidence>
<evidence type="ECO:0000313" key="3">
    <source>
        <dbReference type="Proteomes" id="UP000030528"/>
    </source>
</evidence>
<comment type="caution">
    <text evidence="2">The sequence shown here is derived from an EMBL/GenBank/DDBJ whole genome shotgun (WGS) entry which is preliminary data.</text>
</comment>
<accession>A0A0A5GKG7</accession>
<feature type="domain" description="Putative endonuclease Z1" evidence="1">
    <location>
        <begin position="293"/>
        <end position="510"/>
    </location>
</feature>
<proteinExistence type="predicted"/>
<dbReference type="Proteomes" id="UP000030528">
    <property type="component" value="Unassembled WGS sequence"/>
</dbReference>
<dbReference type="InterPro" id="IPR018310">
    <property type="entry name" value="Put_endonuclease_Z1-dom"/>
</dbReference>
<dbReference type="AlphaFoldDB" id="A0A0A5GKG7"/>
<protein>
    <recommendedName>
        <fullName evidence="1">Putative endonuclease Z1 domain-containing protein</fullName>
    </recommendedName>
</protein>
<dbReference type="STRING" id="1385510.GCA_000425205_01979"/>
<reference evidence="2 3" key="1">
    <citation type="submission" date="2013-08" db="EMBL/GenBank/DDBJ databases">
        <authorList>
            <person name="Huang J."/>
            <person name="Wang G."/>
        </authorList>
    </citation>
    <scope>NUCLEOTIDE SEQUENCE [LARGE SCALE GENOMIC DNA]</scope>
    <source>
        <strain evidence="2 3">JSM 076056</strain>
    </source>
</reference>
<dbReference type="EMBL" id="AVPE01000006">
    <property type="protein sequence ID" value="KGX92469.1"/>
    <property type="molecule type" value="Genomic_DNA"/>
</dbReference>
<organism evidence="2 3">
    <name type="scientific">Pontibacillus halophilus JSM 076056 = DSM 19796</name>
    <dbReference type="NCBI Taxonomy" id="1385510"/>
    <lineage>
        <taxon>Bacteria</taxon>
        <taxon>Bacillati</taxon>
        <taxon>Bacillota</taxon>
        <taxon>Bacilli</taxon>
        <taxon>Bacillales</taxon>
        <taxon>Bacillaceae</taxon>
        <taxon>Pontibacillus</taxon>
    </lineage>
</organism>
<sequence>MNRKGYFYKTMAEQNQYDLPTKHALKDVIHNLLREETNMRRPGMLLGKIQSGKTRTFIGALALAFDNGYDIGVVFTKGTKALARQTTQRLEEEYRTFIERDELQVFDIMNVPENLVPYELKQKLVFVVKKEKHNIERLNKVLFERYPSLAEKRALLIDDEADFASVGFEKTERETYDLRTISGALDDLRSRLSRSSFLQVTATPYSLYLQPENYHFKESEKMFKPVRPGFTTLVPVPDEYVGGEFYFEESEQEGSLASFVYESIDPEELLIMKKEDRRRFKLEQALTSQKISSMRRAILQFIVGGLMRRIQERTEGRSLPKYSFIIHTEMKKSTHEWQEQIARSVVEQLTMGLEESPQLVREEIQLAYESLRQSLRAEHCSDDIPSFQSVLYEVSYALQDGQILVAKVNSEGQIEELLNEKGELKLRTPLTIFIGGQLLDRGITISNLIGFYYGRNPRKVQQDTVLQHSRMYGFRARKDLAVTRFYTTREIYETMKRIHEFDRSLQDAFESGGHDGGVVFLQADTNGKIVPCSPNKIMLSKTTTLKPWKRMLPLGFQTGYKTHIQKSVKAIDRLLQGREKEPFLLDIELAKKIIQYIGETLTFNEGYEWDKEAFLSTMQYLSSQSEEHKGKVWIIPRMNRDIARFDEQGRFISAPDTPTGEVGQARTLAVDTPALILLRENGRKEKGWMDAAFYWPVLITPSTTPSTIYTSGMDTGKG</sequence>
<keyword evidence="3" id="KW-1185">Reference proteome</keyword>
<dbReference type="Pfam" id="PF10593">
    <property type="entry name" value="Z1"/>
    <property type="match status" value="1"/>
</dbReference>
<evidence type="ECO:0000313" key="2">
    <source>
        <dbReference type="EMBL" id="KGX92469.1"/>
    </source>
</evidence>
<dbReference type="eggNOG" id="COG1100">
    <property type="taxonomic scope" value="Bacteria"/>
</dbReference>
<name>A0A0A5GKG7_9BACI</name>
<gene>
    <name evidence="2" type="ORF">N781_17285</name>
</gene>
<dbReference type="RefSeq" id="WP_026800367.1">
    <property type="nucleotide sequence ID" value="NZ_AULI01000008.1"/>
</dbReference>
<dbReference type="OrthoDB" id="436461at2"/>